<dbReference type="AlphaFoldDB" id="A0A2P4XMA7"/>
<accession>A0A2P4XMA7</accession>
<comment type="caution">
    <text evidence="1">The sequence shown here is derived from an EMBL/GenBank/DDBJ whole genome shotgun (WGS) entry which is preliminary data.</text>
</comment>
<dbReference type="GO" id="GO:0032039">
    <property type="term" value="C:integrator complex"/>
    <property type="evidence" value="ECO:0007669"/>
    <property type="project" value="InterPro"/>
</dbReference>
<sequence length="344" mass="39370">MERFRELTRCHPMLVLSRFPRQLMQHFGTVSLSQLYLNTTFFQNILNAMQIMRPHIRHKQSVLEPFCRFLFEILRVIADHHAVEFHQLVSHTWEFFYDALEADFDLASELIFSTPHVLLLENIVNMYESQPETVAFGEVMAQRHSEWSLRATLESIQTRRNKHHSAASQQQQIEQLLSRIEFQEFTPASGGNPLTERTDMTTITQGLQAIDFLCSKTDQGTAVVALLRRCAVPVASLLVTESVTKAVMAMVCQSLLNLMKYDSVCVDHVMRQYVQCLRTVRPGLKEAAVNTVLEFLVFADARQRRQILQQLFDDSSEIAKSKLGVYLKSAAFRTTLLVASKTSA</sequence>
<dbReference type="PANTHER" id="PTHR21224:SF1">
    <property type="entry name" value="INTEGRATOR COMPLEX SUBUNIT 1"/>
    <property type="match status" value="1"/>
</dbReference>
<name>A0A2P4XMA7_9STRA</name>
<dbReference type="GO" id="GO:0034474">
    <property type="term" value="P:U2 snRNA 3'-end processing"/>
    <property type="evidence" value="ECO:0007669"/>
    <property type="project" value="InterPro"/>
</dbReference>
<proteinExistence type="predicted"/>
<keyword evidence="2" id="KW-1185">Reference proteome</keyword>
<dbReference type="EMBL" id="NCKW01009550">
    <property type="protein sequence ID" value="POM66693.1"/>
    <property type="molecule type" value="Genomic_DNA"/>
</dbReference>
<dbReference type="Proteomes" id="UP000237271">
    <property type="component" value="Unassembled WGS sequence"/>
</dbReference>
<dbReference type="OrthoDB" id="115728at2759"/>
<dbReference type="InterPro" id="IPR038902">
    <property type="entry name" value="INTS1"/>
</dbReference>
<evidence type="ECO:0000313" key="1">
    <source>
        <dbReference type="EMBL" id="POM66693.1"/>
    </source>
</evidence>
<protein>
    <submittedName>
        <fullName evidence="1">Integrator complex subunit</fullName>
    </submittedName>
</protein>
<gene>
    <name evidence="1" type="ORF">PHPALM_17403</name>
</gene>
<organism evidence="1 2">
    <name type="scientific">Phytophthora palmivora</name>
    <dbReference type="NCBI Taxonomy" id="4796"/>
    <lineage>
        <taxon>Eukaryota</taxon>
        <taxon>Sar</taxon>
        <taxon>Stramenopiles</taxon>
        <taxon>Oomycota</taxon>
        <taxon>Peronosporomycetes</taxon>
        <taxon>Peronosporales</taxon>
        <taxon>Peronosporaceae</taxon>
        <taxon>Phytophthora</taxon>
    </lineage>
</organism>
<dbReference type="PANTHER" id="PTHR21224">
    <property type="entry name" value="INTEGRATOR COMPLEX SUBUNIT 1"/>
    <property type="match status" value="1"/>
</dbReference>
<reference evidence="1 2" key="1">
    <citation type="journal article" date="2017" name="Genome Biol. Evol.">
        <title>Phytophthora megakarya and P. palmivora, closely related causal agents of cacao black pod rot, underwent increases in genome sizes and gene numbers by different mechanisms.</title>
        <authorList>
            <person name="Ali S.S."/>
            <person name="Shao J."/>
            <person name="Lary D.J."/>
            <person name="Kronmiller B."/>
            <person name="Shen D."/>
            <person name="Strem M.D."/>
            <person name="Amoako-Attah I."/>
            <person name="Akrofi A.Y."/>
            <person name="Begoude B.A."/>
            <person name="Ten Hoopen G.M."/>
            <person name="Coulibaly K."/>
            <person name="Kebe B.I."/>
            <person name="Melnick R.L."/>
            <person name="Guiltinan M.J."/>
            <person name="Tyler B.M."/>
            <person name="Meinhardt L.W."/>
            <person name="Bailey B.A."/>
        </authorList>
    </citation>
    <scope>NUCLEOTIDE SEQUENCE [LARGE SCALE GENOMIC DNA]</scope>
    <source>
        <strain evidence="2">sbr112.9</strain>
    </source>
</reference>
<evidence type="ECO:0000313" key="2">
    <source>
        <dbReference type="Proteomes" id="UP000237271"/>
    </source>
</evidence>